<name>A0ABV8FDP1_9ACTN</name>
<gene>
    <name evidence="1" type="ORF">ACFOYY_42225</name>
</gene>
<protein>
    <submittedName>
        <fullName evidence="1">Uncharacterized protein</fullName>
    </submittedName>
</protein>
<dbReference type="EMBL" id="JBHSBC010000067">
    <property type="protein sequence ID" value="MFC3986807.1"/>
    <property type="molecule type" value="Genomic_DNA"/>
</dbReference>
<evidence type="ECO:0000313" key="1">
    <source>
        <dbReference type="EMBL" id="MFC3986807.1"/>
    </source>
</evidence>
<proteinExistence type="predicted"/>
<organism evidence="1 2">
    <name type="scientific">Streptosporangium jomthongense</name>
    <dbReference type="NCBI Taxonomy" id="1193683"/>
    <lineage>
        <taxon>Bacteria</taxon>
        <taxon>Bacillati</taxon>
        <taxon>Actinomycetota</taxon>
        <taxon>Actinomycetes</taxon>
        <taxon>Streptosporangiales</taxon>
        <taxon>Streptosporangiaceae</taxon>
        <taxon>Streptosporangium</taxon>
    </lineage>
</organism>
<dbReference type="RefSeq" id="WP_386197155.1">
    <property type="nucleotide sequence ID" value="NZ_JBHSBC010000067.1"/>
</dbReference>
<evidence type="ECO:0000313" key="2">
    <source>
        <dbReference type="Proteomes" id="UP001595698"/>
    </source>
</evidence>
<sequence length="89" mass="9716">MRLTDRVSEFITTALADQTLPGEVIDHEVMMVITYRPGGEIPHIWLQFVGYDSAGDPLIPVSVDITGPCPSLSVLQGHVATALTWIRAQ</sequence>
<keyword evidence="2" id="KW-1185">Reference proteome</keyword>
<reference evidence="2" key="1">
    <citation type="journal article" date="2019" name="Int. J. Syst. Evol. Microbiol.">
        <title>The Global Catalogue of Microorganisms (GCM) 10K type strain sequencing project: providing services to taxonomists for standard genome sequencing and annotation.</title>
        <authorList>
            <consortium name="The Broad Institute Genomics Platform"/>
            <consortium name="The Broad Institute Genome Sequencing Center for Infectious Disease"/>
            <person name="Wu L."/>
            <person name="Ma J."/>
        </authorList>
    </citation>
    <scope>NUCLEOTIDE SEQUENCE [LARGE SCALE GENOMIC DNA]</scope>
    <source>
        <strain evidence="2">TBRC 7912</strain>
    </source>
</reference>
<dbReference type="Proteomes" id="UP001595698">
    <property type="component" value="Unassembled WGS sequence"/>
</dbReference>
<comment type="caution">
    <text evidence="1">The sequence shown here is derived from an EMBL/GenBank/DDBJ whole genome shotgun (WGS) entry which is preliminary data.</text>
</comment>
<accession>A0ABV8FDP1</accession>